<comment type="caution">
    <text evidence="2">The sequence shown here is derived from an EMBL/GenBank/DDBJ whole genome shotgun (WGS) entry which is preliminary data.</text>
</comment>
<protein>
    <submittedName>
        <fullName evidence="2">Heat shock protein HslJ</fullName>
    </submittedName>
</protein>
<evidence type="ECO:0000313" key="2">
    <source>
        <dbReference type="EMBL" id="NRN64782.1"/>
    </source>
</evidence>
<dbReference type="PROSITE" id="PS51257">
    <property type="entry name" value="PROKAR_LIPOPROTEIN"/>
    <property type="match status" value="1"/>
</dbReference>
<name>A0ABX2F0I5_9PSEU</name>
<dbReference type="Gene3D" id="2.40.128.270">
    <property type="match status" value="3"/>
</dbReference>
<feature type="domain" description="DUF306" evidence="1">
    <location>
        <begin position="262"/>
        <end position="349"/>
    </location>
</feature>
<feature type="domain" description="DUF306" evidence="1">
    <location>
        <begin position="55"/>
        <end position="140"/>
    </location>
</feature>
<gene>
    <name evidence="2" type="ORF">GC106_19880</name>
</gene>
<dbReference type="RefSeq" id="WP_173127514.1">
    <property type="nucleotide sequence ID" value="NZ_CBCSGW010000015.1"/>
</dbReference>
<dbReference type="PANTHER" id="PTHR35535:SF2">
    <property type="entry name" value="DUF306 DOMAIN-CONTAINING PROTEIN"/>
    <property type="match status" value="1"/>
</dbReference>
<reference evidence="2 3" key="1">
    <citation type="submission" date="2020-01" db="EMBL/GenBank/DDBJ databases">
        <title>Kibdelosporangium persica a novel Actinomycetes from a hot desert in Iran.</title>
        <authorList>
            <person name="Safaei N."/>
            <person name="Zaburannyi N."/>
            <person name="Mueller R."/>
            <person name="Wink J."/>
        </authorList>
    </citation>
    <scope>NUCLEOTIDE SEQUENCE [LARGE SCALE GENOMIC DNA]</scope>
    <source>
        <strain evidence="2 3">4NS15</strain>
    </source>
</reference>
<accession>A0ABX2F0I5</accession>
<sequence>MKTLLIVGAVGVLVAGCGQKAAPGNSAPSGTDPAKDISGQVFVSQAVTENGQPRALADGTQITLELTDKRELRVRAGCNHIFAPADTSGGRLSTADLRRTDMGCDKARMDQDDWLAAVIDSKPAWEFDGTTLRLKSANTEIVFTAKQPTALEGTPWVVNTVVENTSAKPPAAPALLTLDHGTVLVTTPCNSLEGRYQATTEKITFHDVKSTDAACPQADEVLPVIDGELGYKVDGETLTFTHSSGKGLQFSVGSLDRNLADKQFASDDGRTVLTFKDGVVAATVGCNDMSGPAVTVNGKLIVQRPARTLKACEPALMEQEDQMMTFLTSSPEVLFDQTGLRLKSGQTELAFRQR</sequence>
<keyword evidence="3" id="KW-1185">Reference proteome</keyword>
<proteinExistence type="predicted"/>
<keyword evidence="2" id="KW-0346">Stress response</keyword>
<dbReference type="InterPro" id="IPR038670">
    <property type="entry name" value="HslJ-like_sf"/>
</dbReference>
<organism evidence="2 3">
    <name type="scientific">Kibdelosporangium persicum</name>
    <dbReference type="NCBI Taxonomy" id="2698649"/>
    <lineage>
        <taxon>Bacteria</taxon>
        <taxon>Bacillati</taxon>
        <taxon>Actinomycetota</taxon>
        <taxon>Actinomycetes</taxon>
        <taxon>Pseudonocardiales</taxon>
        <taxon>Pseudonocardiaceae</taxon>
        <taxon>Kibdelosporangium</taxon>
    </lineage>
</organism>
<evidence type="ECO:0000313" key="3">
    <source>
        <dbReference type="Proteomes" id="UP000763557"/>
    </source>
</evidence>
<feature type="domain" description="DUF306" evidence="1">
    <location>
        <begin position="150"/>
        <end position="247"/>
    </location>
</feature>
<evidence type="ECO:0000259" key="1">
    <source>
        <dbReference type="Pfam" id="PF03724"/>
    </source>
</evidence>
<dbReference type="PANTHER" id="PTHR35535">
    <property type="entry name" value="HEAT SHOCK PROTEIN HSLJ"/>
    <property type="match status" value="1"/>
</dbReference>
<dbReference type="Proteomes" id="UP000763557">
    <property type="component" value="Unassembled WGS sequence"/>
</dbReference>
<dbReference type="InterPro" id="IPR053147">
    <property type="entry name" value="Hsp_HslJ-like"/>
</dbReference>
<dbReference type="EMBL" id="JAAATY010000004">
    <property type="protein sequence ID" value="NRN64782.1"/>
    <property type="molecule type" value="Genomic_DNA"/>
</dbReference>
<dbReference type="Pfam" id="PF03724">
    <property type="entry name" value="META"/>
    <property type="match status" value="3"/>
</dbReference>
<dbReference type="InterPro" id="IPR005184">
    <property type="entry name" value="DUF306_Meta_HslJ"/>
</dbReference>